<gene>
    <name evidence="4" type="ORF">SAMN03097694_2449</name>
</gene>
<dbReference type="AlphaFoldDB" id="A0AB38C7M2"/>
<organism evidence="4 5">
    <name type="scientific">Janthinobacterium lividum</name>
    <dbReference type="NCBI Taxonomy" id="29581"/>
    <lineage>
        <taxon>Bacteria</taxon>
        <taxon>Pseudomonadati</taxon>
        <taxon>Pseudomonadota</taxon>
        <taxon>Betaproteobacteria</taxon>
        <taxon>Burkholderiales</taxon>
        <taxon>Oxalobacteraceae</taxon>
        <taxon>Janthinobacterium</taxon>
    </lineage>
</organism>
<protein>
    <recommendedName>
        <fullName evidence="2">UPF0125 protein SAMN03097694_2449</fullName>
    </recommendedName>
</protein>
<evidence type="ECO:0000313" key="5">
    <source>
        <dbReference type="Proteomes" id="UP000182489"/>
    </source>
</evidence>
<feature type="region of interest" description="Disordered" evidence="3">
    <location>
        <begin position="78"/>
        <end position="99"/>
    </location>
</feature>
<sequence length="99" mass="10658">MAEASIHVQVCHALPESSFLRALTVPAGTTIEQAVAQSGLLQAIPGIDLAVNMVGIYGKKKPLDTVLHEHDRVEVYRPLQADPKEARRRRAGGKPPAKA</sequence>
<dbReference type="HAMAP" id="MF_00460">
    <property type="entry name" value="UPF0125_RnfH"/>
    <property type="match status" value="1"/>
</dbReference>
<evidence type="ECO:0000313" key="4">
    <source>
        <dbReference type="EMBL" id="SFX49119.1"/>
    </source>
</evidence>
<accession>A0AB38C7M2</accession>
<comment type="similarity">
    <text evidence="1 2">Belongs to the UPF0125 (RnfH) family.</text>
</comment>
<name>A0AB38C7M2_9BURK</name>
<dbReference type="Proteomes" id="UP000182489">
    <property type="component" value="Unassembled WGS sequence"/>
</dbReference>
<evidence type="ECO:0000256" key="3">
    <source>
        <dbReference type="SAM" id="MobiDB-lite"/>
    </source>
</evidence>
<dbReference type="InterPro" id="IPR005346">
    <property type="entry name" value="RnfH"/>
</dbReference>
<proteinExistence type="inferred from homology"/>
<dbReference type="InterPro" id="IPR037021">
    <property type="entry name" value="RnfH_sf"/>
</dbReference>
<dbReference type="Gene3D" id="3.10.20.280">
    <property type="entry name" value="RnfH-like"/>
    <property type="match status" value="1"/>
</dbReference>
<dbReference type="SUPFAM" id="SSF54285">
    <property type="entry name" value="MoaD/ThiS"/>
    <property type="match status" value="1"/>
</dbReference>
<evidence type="ECO:0000256" key="1">
    <source>
        <dbReference type="ARBA" id="ARBA00010645"/>
    </source>
</evidence>
<reference evidence="4 5" key="1">
    <citation type="submission" date="2016-11" db="EMBL/GenBank/DDBJ databases">
        <authorList>
            <person name="Varghese N."/>
            <person name="Submissions S."/>
        </authorList>
    </citation>
    <scope>NUCLEOTIDE SEQUENCE [LARGE SCALE GENOMIC DNA]</scope>
    <source>
        <strain evidence="4 5">NFR18</strain>
    </source>
</reference>
<dbReference type="PANTHER" id="PTHR37483">
    <property type="entry name" value="UPF0125 PROTEIN RATB"/>
    <property type="match status" value="1"/>
</dbReference>
<evidence type="ECO:0000256" key="2">
    <source>
        <dbReference type="HAMAP-Rule" id="MF_00460"/>
    </source>
</evidence>
<dbReference type="EMBL" id="FPKH01000001">
    <property type="protein sequence ID" value="SFX49119.1"/>
    <property type="molecule type" value="Genomic_DNA"/>
</dbReference>
<dbReference type="RefSeq" id="WP_072453991.1">
    <property type="nucleotide sequence ID" value="NZ_FPKH01000001.1"/>
</dbReference>
<dbReference type="InterPro" id="IPR016155">
    <property type="entry name" value="Mopterin_synth/thiamin_S_b"/>
</dbReference>
<dbReference type="NCBIfam" id="NF002490">
    <property type="entry name" value="PRK01777.1"/>
    <property type="match status" value="1"/>
</dbReference>
<dbReference type="PANTHER" id="PTHR37483:SF1">
    <property type="entry name" value="UPF0125 PROTEIN RATB"/>
    <property type="match status" value="1"/>
</dbReference>
<comment type="caution">
    <text evidence="4">The sequence shown here is derived from an EMBL/GenBank/DDBJ whole genome shotgun (WGS) entry which is preliminary data.</text>
</comment>
<dbReference type="Pfam" id="PF03658">
    <property type="entry name" value="Ub-RnfH"/>
    <property type="match status" value="1"/>
</dbReference>